<dbReference type="GO" id="GO:0016082">
    <property type="term" value="P:synaptic vesicle priming"/>
    <property type="evidence" value="ECO:0007669"/>
    <property type="project" value="TreeGrafter"/>
</dbReference>
<dbReference type="Pfam" id="PF00130">
    <property type="entry name" value="C1_1"/>
    <property type="match status" value="1"/>
</dbReference>
<dbReference type="GO" id="GO:0043195">
    <property type="term" value="C:terminal bouton"/>
    <property type="evidence" value="ECO:0007669"/>
    <property type="project" value="TreeGrafter"/>
</dbReference>
<dbReference type="PRINTS" id="PR00360">
    <property type="entry name" value="C2DOMAIN"/>
</dbReference>
<evidence type="ECO:0000259" key="19">
    <source>
        <dbReference type="PROSITE" id="PS51259"/>
    </source>
</evidence>
<dbReference type="GO" id="GO:0019992">
    <property type="term" value="F:diacylglycerol binding"/>
    <property type="evidence" value="ECO:0007669"/>
    <property type="project" value="InterPro"/>
</dbReference>
<dbReference type="CDD" id="cd20859">
    <property type="entry name" value="C1_Munc13-2-like"/>
    <property type="match status" value="1"/>
</dbReference>
<feature type="compositionally biased region" description="Polar residues" evidence="15">
    <location>
        <begin position="172"/>
        <end position="206"/>
    </location>
</feature>
<organism evidence="20">
    <name type="scientific">Nothobranchius pienaari</name>
    <dbReference type="NCBI Taxonomy" id="704102"/>
    <lineage>
        <taxon>Eukaryota</taxon>
        <taxon>Metazoa</taxon>
        <taxon>Chordata</taxon>
        <taxon>Craniata</taxon>
        <taxon>Vertebrata</taxon>
        <taxon>Euteleostomi</taxon>
        <taxon>Actinopterygii</taxon>
        <taxon>Neopterygii</taxon>
        <taxon>Teleostei</taxon>
        <taxon>Neoteleostei</taxon>
        <taxon>Acanthomorphata</taxon>
        <taxon>Ovalentaria</taxon>
        <taxon>Atherinomorphae</taxon>
        <taxon>Cyprinodontiformes</taxon>
        <taxon>Nothobranchiidae</taxon>
        <taxon>Nothobranchius</taxon>
    </lineage>
</organism>
<gene>
    <name evidence="20" type="primary">Nfu_g_1_016062</name>
</gene>
<evidence type="ECO:0000259" key="17">
    <source>
        <dbReference type="PROSITE" id="PS50081"/>
    </source>
</evidence>
<dbReference type="InterPro" id="IPR002219">
    <property type="entry name" value="PKC_DAG/PE"/>
</dbReference>
<dbReference type="InterPro" id="IPR037302">
    <property type="entry name" value="Unc-13_C2B"/>
</dbReference>
<feature type="region of interest" description="Disordered" evidence="15">
    <location>
        <begin position="147"/>
        <end position="206"/>
    </location>
</feature>
<dbReference type="GO" id="GO:0017075">
    <property type="term" value="F:syntaxin-1 binding"/>
    <property type="evidence" value="ECO:0007669"/>
    <property type="project" value="TreeGrafter"/>
</dbReference>
<keyword evidence="11" id="KW-0770">Synapse</keyword>
<evidence type="ECO:0000259" key="16">
    <source>
        <dbReference type="PROSITE" id="PS50004"/>
    </source>
</evidence>
<dbReference type="CDD" id="cd08395">
    <property type="entry name" value="C2C_Munc13"/>
    <property type="match status" value="1"/>
</dbReference>
<keyword evidence="12" id="KW-0175">Coiled coil</keyword>
<feature type="region of interest" description="Disordered" evidence="15">
    <location>
        <begin position="250"/>
        <end position="285"/>
    </location>
</feature>
<feature type="domain" description="C2" evidence="16">
    <location>
        <begin position="1349"/>
        <end position="1476"/>
    </location>
</feature>
<evidence type="ECO:0000256" key="3">
    <source>
        <dbReference type="ARBA" id="ARBA00022483"/>
    </source>
</evidence>
<accession>A0A1A8NZ92</accession>
<dbReference type="GO" id="GO:0005516">
    <property type="term" value="F:calmodulin binding"/>
    <property type="evidence" value="ECO:0007669"/>
    <property type="project" value="TreeGrafter"/>
</dbReference>
<dbReference type="Pfam" id="PF06292">
    <property type="entry name" value="MUN"/>
    <property type="match status" value="1"/>
</dbReference>
<keyword evidence="4" id="KW-0963">Cytoplasm</keyword>
<evidence type="ECO:0000256" key="13">
    <source>
        <dbReference type="ARBA" id="ARBA00023136"/>
    </source>
</evidence>
<dbReference type="GO" id="GO:0099525">
    <property type="term" value="P:presynaptic dense core vesicle exocytosis"/>
    <property type="evidence" value="ECO:0007669"/>
    <property type="project" value="TreeGrafter"/>
</dbReference>
<dbReference type="FunFam" id="1.10.357.50:FF:000001">
    <property type="entry name" value="Protein unc-13 homolog B"/>
    <property type="match status" value="1"/>
</dbReference>
<dbReference type="GO" id="GO:0031594">
    <property type="term" value="C:neuromuscular junction"/>
    <property type="evidence" value="ECO:0007669"/>
    <property type="project" value="TreeGrafter"/>
</dbReference>
<dbReference type="PANTHER" id="PTHR10480:SF15">
    <property type="entry name" value="PROTEIN UNC-13 HOMOLOG A-LIKE-RELATED"/>
    <property type="match status" value="1"/>
</dbReference>
<dbReference type="Gene3D" id="3.30.60.20">
    <property type="match status" value="1"/>
</dbReference>
<feature type="region of interest" description="Disordered" evidence="15">
    <location>
        <begin position="73"/>
        <end position="114"/>
    </location>
</feature>
<dbReference type="PROSITE" id="PS50081">
    <property type="entry name" value="ZF_DAG_PE_2"/>
    <property type="match status" value="1"/>
</dbReference>
<dbReference type="FunFam" id="2.60.40.150:FF:000014">
    <property type="entry name" value="protein unc-13 homolog B"/>
    <property type="match status" value="1"/>
</dbReference>
<keyword evidence="9" id="KW-0862">Zinc</keyword>
<evidence type="ECO:0008006" key="21">
    <source>
        <dbReference type="Google" id="ProtNLM"/>
    </source>
</evidence>
<evidence type="ECO:0000256" key="5">
    <source>
        <dbReference type="ARBA" id="ARBA00022553"/>
    </source>
</evidence>
<dbReference type="EMBL" id="HAEG01005520">
    <property type="protein sequence ID" value="SBR74350.1"/>
    <property type="molecule type" value="Transcribed_RNA"/>
</dbReference>
<dbReference type="FunFam" id="2.60.40.150:FF:000002">
    <property type="entry name" value="Protein unc-13 homolog B"/>
    <property type="match status" value="1"/>
</dbReference>
<dbReference type="InterPro" id="IPR046349">
    <property type="entry name" value="C1-like_sf"/>
</dbReference>
<dbReference type="GO" id="GO:0061789">
    <property type="term" value="P:dense core granule priming"/>
    <property type="evidence" value="ECO:0007669"/>
    <property type="project" value="TreeGrafter"/>
</dbReference>
<evidence type="ECO:0000256" key="7">
    <source>
        <dbReference type="ARBA" id="ARBA00022737"/>
    </source>
</evidence>
<dbReference type="InterPro" id="IPR014770">
    <property type="entry name" value="Munc13_1"/>
</dbReference>
<dbReference type="InterPro" id="IPR014772">
    <property type="entry name" value="Munc13_dom-2"/>
</dbReference>
<feature type="compositionally biased region" description="Basic and acidic residues" evidence="15">
    <location>
        <begin position="87"/>
        <end position="96"/>
    </location>
</feature>
<dbReference type="PANTHER" id="PTHR10480">
    <property type="entry name" value="PROTEIN UNC-13 HOMOLOG"/>
    <property type="match status" value="1"/>
</dbReference>
<evidence type="ECO:0000256" key="15">
    <source>
        <dbReference type="SAM" id="MobiDB-lite"/>
    </source>
</evidence>
<keyword evidence="7" id="KW-0677">Repeat</keyword>
<feature type="domain" description="C2" evidence="16">
    <location>
        <begin position="502"/>
        <end position="626"/>
    </location>
</feature>
<keyword evidence="13" id="KW-0472">Membrane</keyword>
<feature type="domain" description="MHD2" evidence="19">
    <location>
        <begin position="1183"/>
        <end position="1335"/>
    </location>
</feature>
<dbReference type="GO" id="GO:0016081">
    <property type="term" value="P:synaptic vesicle docking"/>
    <property type="evidence" value="ECO:0007669"/>
    <property type="project" value="TreeGrafter"/>
</dbReference>
<evidence type="ECO:0000256" key="8">
    <source>
        <dbReference type="ARBA" id="ARBA00022771"/>
    </source>
</evidence>
<dbReference type="SUPFAM" id="SSF49562">
    <property type="entry name" value="C2 domain (Calcium/lipid-binding domain, CaLB)"/>
    <property type="match status" value="2"/>
</dbReference>
<reference evidence="20" key="1">
    <citation type="submission" date="2016-05" db="EMBL/GenBank/DDBJ databases">
        <authorList>
            <person name="Lavstsen T."/>
            <person name="Jespersen J.S."/>
        </authorList>
    </citation>
    <scope>NUCLEOTIDE SEQUENCE</scope>
    <source>
        <tissue evidence="20">Brain</tissue>
    </source>
</reference>
<dbReference type="GO" id="GO:0030672">
    <property type="term" value="C:synaptic vesicle membrane"/>
    <property type="evidence" value="ECO:0007669"/>
    <property type="project" value="TreeGrafter"/>
</dbReference>
<dbReference type="GO" id="GO:0035249">
    <property type="term" value="P:synaptic transmission, glutamatergic"/>
    <property type="evidence" value="ECO:0007669"/>
    <property type="project" value="TreeGrafter"/>
</dbReference>
<protein>
    <recommendedName>
        <fullName evidence="21">Unc-13 homolog A</fullName>
    </recommendedName>
</protein>
<dbReference type="Pfam" id="PF00168">
    <property type="entry name" value="C2"/>
    <property type="match status" value="2"/>
</dbReference>
<sequence>MAENEICGTKDPTFHRLLLDTRFELPLDIPEEEARYWAKKLEQLNAMRDQDYAYQEEQERSLHAPSSQCCNWSLWGDQQNEDPDSAVDDRDSDYRSETSNSIPPPYYTTSQPNASMHQYPMRQQNYRHSYNDEIHELDYDHRTMRRNDTSAVAQQQQSAAASSVPPSHPATLANSTTQPPSAATGLSSLQAPSSTSPESHPSDPATTQFVGVEEEARQQEEELWAEKEMMNGNEAGTLLAQHEEKLPVELKEEQFEESRPLTPEEQKEMPPESPPVPEEPKEPVDPAVRAKENWLRLYNKVLDQLREARGETSSSLWFGKGGMGGALYSIDSMPDLRKRKAIPLVRDLAMSLVQNSRKAGITSAMASTTLGNEELKSHVYKKTLQALIYPISSTTPHNFEVWTATTPTYCYECEGLLWGIARQGMRCSECGVKCHEKCQDLLNADCLQRAAEKSSKHGAEDRTQNIIMVLKDRMKIRERNKPEIFEQIQEVFSLDKTTHATHMKQIKQSVLDGTSKWSAKISITVVCAQGLQAKDKTGSSDPYVTVQVGKTKKRTKTIYGNLNPVWDESFHFECHNSSDRIKVRVWDEDDDIKSRVKQRFKRESDDFLGQTIIEVRTLSGEMDVWYNLDKRTDKSAVSGAIRMHISVEIKGEETVAPYSVQYTCLHEHLFQYTTEDQNSGVVKIPEAKGDDAWKVYFDETAQEIVDEFAMRYGVESIYQAMTHFACLSSKYMCPGVPAVMSTLLANINAYYAHTTQSSNNVSASDRFAASNFGKERFVKLLDQLHNSLRIDLSMYRNNFPASSPERLQDLKSTVDLLTSITFFRMKVQELQSPPRASQVVKDCVKACLNSTYEYIFNNCHDLYNREYQTDPSKAVPPDEQGPSIKNLDFWSKLITLIVSIIEEDKNSYTPCLNQFPQELNVGKISAEVMWNLFAQDMKYAMEEHEKNRLCKSADYMNLHFKVKWLYNEYCKDLPFFKSRVPEYPAWFEPFVIQWLDENEEVSRDFLHGALERDKKDGFQVTSEHALFSCSVVDVFSQLNQSFEIIRKLECPDPQIVGHYMKRFAKTISNVLLSYADIISKLFANYVTMEKVPCILINNIQQLRVQLEKMFEAMGGKDLCVEASDILKDLQVKLNNVMDDLSRVFAVSFQPHIEENVKQMGDILAQVKGTSNVGNASSVAQDADNVLQPIMEFLDSNLSLFAKICEKTVLKRVLKELWKLVMNTMEKTIVLPPLTDQTGRLKSASHSDGTQLIFNAAKELGQLSKLKEHMVREEAKALSPKQCAVIELALDTIKQYFHAGGVGLKKTFLEKSPDLQSLHYALSLYTQATDKLIKTFVQSQNAQGSGVEDAVGEVSIHVEIFTHPNTGEHKVTVKVVAANDLRWQTQGIFRPFVEVFIIGPHLSDKKRKYATKSKNNSWAPKYNETFTFTLSNEVGPECYELQVCVKDYCFAREDRTVGMAVLQVKDIASKGSITCWLPLGRRVHMDETGLTVLRILSQRNNDDVAKEFVKLKSDQRSAEEGRS</sequence>
<dbReference type="PROSITE" id="PS51259">
    <property type="entry name" value="MHD2"/>
    <property type="match status" value="1"/>
</dbReference>
<dbReference type="CDD" id="cd04027">
    <property type="entry name" value="C2B_Munc13"/>
    <property type="match status" value="1"/>
</dbReference>
<dbReference type="GO" id="GO:0008270">
    <property type="term" value="F:zinc ion binding"/>
    <property type="evidence" value="ECO:0007669"/>
    <property type="project" value="UniProtKB-KW"/>
</dbReference>
<keyword evidence="8" id="KW-0863">Zinc-finger</keyword>
<evidence type="ECO:0000256" key="12">
    <source>
        <dbReference type="ARBA" id="ARBA00023054"/>
    </source>
</evidence>
<dbReference type="InterPro" id="IPR010439">
    <property type="entry name" value="MUN_dom"/>
</dbReference>
<dbReference type="Gene3D" id="2.60.40.150">
    <property type="entry name" value="C2 domain"/>
    <property type="match status" value="2"/>
</dbReference>
<dbReference type="InterPro" id="IPR000008">
    <property type="entry name" value="C2_dom"/>
</dbReference>
<keyword evidence="3" id="KW-0268">Exocytosis</keyword>
<reference evidence="20" key="2">
    <citation type="submission" date="2016-06" db="EMBL/GenBank/DDBJ databases">
        <title>The genome of a short-lived fish provides insights into sex chromosome evolution and the genetic control of aging.</title>
        <authorList>
            <person name="Reichwald K."/>
            <person name="Felder M."/>
            <person name="Petzold A."/>
            <person name="Koch P."/>
            <person name="Groth M."/>
            <person name="Platzer M."/>
        </authorList>
    </citation>
    <scope>NUCLEOTIDE SEQUENCE</scope>
    <source>
        <tissue evidence="20">Brain</tissue>
    </source>
</reference>
<feature type="compositionally biased region" description="Basic and acidic residues" evidence="15">
    <location>
        <begin position="250"/>
        <end position="270"/>
    </location>
</feature>
<feature type="domain" description="Phorbol-ester/DAG-type" evidence="17">
    <location>
        <begin position="396"/>
        <end position="446"/>
    </location>
</feature>
<dbReference type="GO" id="GO:0005509">
    <property type="term" value="F:calcium ion binding"/>
    <property type="evidence" value="ECO:0007669"/>
    <property type="project" value="InterPro"/>
</dbReference>
<dbReference type="GO" id="GO:0005543">
    <property type="term" value="F:phospholipid binding"/>
    <property type="evidence" value="ECO:0007669"/>
    <property type="project" value="InterPro"/>
</dbReference>
<dbReference type="SUPFAM" id="SSF57889">
    <property type="entry name" value="Cysteine-rich domain"/>
    <property type="match status" value="1"/>
</dbReference>
<dbReference type="PROSITE" id="PS51258">
    <property type="entry name" value="MHD1"/>
    <property type="match status" value="1"/>
</dbReference>
<dbReference type="SMART" id="SM00239">
    <property type="entry name" value="C2"/>
    <property type="match status" value="2"/>
</dbReference>
<dbReference type="InterPro" id="IPR027080">
    <property type="entry name" value="Unc-13"/>
</dbReference>
<comment type="subcellular location">
    <subcellularLocation>
        <location evidence="2">Cytoplasm</location>
    </subcellularLocation>
    <subcellularLocation>
        <location evidence="1">Membrane</location>
        <topology evidence="1">Peripheral membrane protein</topology>
    </subcellularLocation>
    <subcellularLocation>
        <location evidence="14">Synapse</location>
    </subcellularLocation>
</comment>
<dbReference type="FunFam" id="1.20.58.1100:FF:000001">
    <property type="entry name" value="Protein unc-13 homolog B"/>
    <property type="match status" value="1"/>
</dbReference>
<evidence type="ECO:0000256" key="10">
    <source>
        <dbReference type="ARBA" id="ARBA00022837"/>
    </source>
</evidence>
<evidence type="ECO:0000313" key="20">
    <source>
        <dbReference type="EMBL" id="SBR74350.1"/>
    </source>
</evidence>
<dbReference type="PROSITE" id="PS50004">
    <property type="entry name" value="C2"/>
    <property type="match status" value="2"/>
</dbReference>
<evidence type="ECO:0000256" key="2">
    <source>
        <dbReference type="ARBA" id="ARBA00004496"/>
    </source>
</evidence>
<dbReference type="InterPro" id="IPR035892">
    <property type="entry name" value="C2_domain_sf"/>
</dbReference>
<dbReference type="FunFam" id="3.30.60.20:FF:000001">
    <property type="entry name" value="Protein unc-13 homolog B"/>
    <property type="match status" value="1"/>
</dbReference>
<evidence type="ECO:0000256" key="9">
    <source>
        <dbReference type="ARBA" id="ARBA00022833"/>
    </source>
</evidence>
<evidence type="ECO:0000256" key="6">
    <source>
        <dbReference type="ARBA" id="ARBA00022723"/>
    </source>
</evidence>
<dbReference type="SMART" id="SM00109">
    <property type="entry name" value="C1"/>
    <property type="match status" value="1"/>
</dbReference>
<dbReference type="PROSITE" id="PS00479">
    <property type="entry name" value="ZF_DAG_PE_1"/>
    <property type="match status" value="1"/>
</dbReference>
<dbReference type="SMART" id="SM01145">
    <property type="entry name" value="DUF1041"/>
    <property type="match status" value="1"/>
</dbReference>
<keyword evidence="6" id="KW-0479">Metal-binding</keyword>
<keyword evidence="5" id="KW-0597">Phosphoprotein</keyword>
<name>A0A1A8NZ92_9TELE</name>
<evidence type="ECO:0000256" key="1">
    <source>
        <dbReference type="ARBA" id="ARBA00004170"/>
    </source>
</evidence>
<feature type="compositionally biased region" description="Polar residues" evidence="15">
    <location>
        <begin position="97"/>
        <end position="114"/>
    </location>
</feature>
<dbReference type="GO" id="GO:0042734">
    <property type="term" value="C:presynaptic membrane"/>
    <property type="evidence" value="ECO:0007669"/>
    <property type="project" value="TreeGrafter"/>
</dbReference>
<dbReference type="Gene3D" id="1.20.58.1100">
    <property type="match status" value="1"/>
</dbReference>
<dbReference type="Gene3D" id="1.10.357.50">
    <property type="match status" value="1"/>
</dbReference>
<proteinExistence type="predicted"/>
<evidence type="ECO:0000256" key="11">
    <source>
        <dbReference type="ARBA" id="ARBA00023018"/>
    </source>
</evidence>
<keyword evidence="10" id="KW-0106">Calcium</keyword>
<feature type="domain" description="MHD1" evidence="18">
    <location>
        <begin position="935"/>
        <end position="1078"/>
    </location>
</feature>
<feature type="compositionally biased region" description="Low complexity" evidence="15">
    <location>
        <begin position="150"/>
        <end position="165"/>
    </location>
</feature>
<evidence type="ECO:0000256" key="14">
    <source>
        <dbReference type="ARBA" id="ARBA00034103"/>
    </source>
</evidence>
<evidence type="ECO:0000259" key="18">
    <source>
        <dbReference type="PROSITE" id="PS51258"/>
    </source>
</evidence>
<evidence type="ECO:0000256" key="4">
    <source>
        <dbReference type="ARBA" id="ARBA00022490"/>
    </source>
</evidence>
<dbReference type="GO" id="GO:0098831">
    <property type="term" value="C:presynaptic active zone cytoplasmic component"/>
    <property type="evidence" value="ECO:0007669"/>
    <property type="project" value="TreeGrafter"/>
</dbReference>